<dbReference type="Proteomes" id="UP001500748">
    <property type="component" value="Unassembled WGS sequence"/>
</dbReference>
<gene>
    <name evidence="1" type="ORF">GCM10022423_45120</name>
</gene>
<comment type="caution">
    <text evidence="1">The sequence shown here is derived from an EMBL/GenBank/DDBJ whole genome shotgun (WGS) entry which is preliminary data.</text>
</comment>
<evidence type="ECO:0000313" key="1">
    <source>
        <dbReference type="EMBL" id="GAA3783294.1"/>
    </source>
</evidence>
<keyword evidence="2" id="KW-1185">Reference proteome</keyword>
<evidence type="ECO:0000313" key="2">
    <source>
        <dbReference type="Proteomes" id="UP001500748"/>
    </source>
</evidence>
<dbReference type="EMBL" id="BAABDU010000011">
    <property type="protein sequence ID" value="GAA3783294.1"/>
    <property type="molecule type" value="Genomic_DNA"/>
</dbReference>
<name>A0ABP7H501_9FLAO</name>
<proteinExistence type="predicted"/>
<accession>A0ABP7H501</accession>
<reference evidence="2" key="1">
    <citation type="journal article" date="2019" name="Int. J. Syst. Evol. Microbiol.">
        <title>The Global Catalogue of Microorganisms (GCM) 10K type strain sequencing project: providing services to taxonomists for standard genome sequencing and annotation.</title>
        <authorList>
            <consortium name="The Broad Institute Genomics Platform"/>
            <consortium name="The Broad Institute Genome Sequencing Center for Infectious Disease"/>
            <person name="Wu L."/>
            <person name="Ma J."/>
        </authorList>
    </citation>
    <scope>NUCLEOTIDE SEQUENCE [LARGE SCALE GENOMIC DNA]</scope>
    <source>
        <strain evidence="2">JCM 17337</strain>
    </source>
</reference>
<organism evidence="1 2">
    <name type="scientific">Flavobacterium ginsengiterrae</name>
    <dbReference type="NCBI Taxonomy" id="871695"/>
    <lineage>
        <taxon>Bacteria</taxon>
        <taxon>Pseudomonadati</taxon>
        <taxon>Bacteroidota</taxon>
        <taxon>Flavobacteriia</taxon>
        <taxon>Flavobacteriales</taxon>
        <taxon>Flavobacteriaceae</taxon>
        <taxon>Flavobacterium</taxon>
    </lineage>
</organism>
<sequence>MRFHNNTEFDYFVIVKDIYLKETKVKINAQDRSAIGKQIDNYLNFEFNRILEETNI</sequence>
<protein>
    <submittedName>
        <fullName evidence="1">Uncharacterized protein</fullName>
    </submittedName>
</protein>